<dbReference type="AlphaFoldDB" id="A0A1Y5RAJ8"/>
<dbReference type="SMART" id="SM00419">
    <property type="entry name" value="HTH_CRP"/>
    <property type="match status" value="1"/>
</dbReference>
<evidence type="ECO:0000259" key="4">
    <source>
        <dbReference type="PROSITE" id="PS50042"/>
    </source>
</evidence>
<keyword evidence="1" id="KW-0805">Transcription regulation</keyword>
<organism evidence="6 7">
    <name type="scientific">Roseisalinus antarcticus</name>
    <dbReference type="NCBI Taxonomy" id="254357"/>
    <lineage>
        <taxon>Bacteria</taxon>
        <taxon>Pseudomonadati</taxon>
        <taxon>Pseudomonadota</taxon>
        <taxon>Alphaproteobacteria</taxon>
        <taxon>Rhodobacterales</taxon>
        <taxon>Roseobacteraceae</taxon>
        <taxon>Roseisalinus</taxon>
    </lineage>
</organism>
<gene>
    <name evidence="6" type="primary">crp</name>
    <name evidence="6" type="ORF">ROA7023_00002</name>
</gene>
<feature type="domain" description="Cyclic nucleotide-binding" evidence="4">
    <location>
        <begin position="16"/>
        <end position="136"/>
    </location>
</feature>
<evidence type="ECO:0000256" key="1">
    <source>
        <dbReference type="ARBA" id="ARBA00023015"/>
    </source>
</evidence>
<keyword evidence="7" id="KW-1185">Reference proteome</keyword>
<dbReference type="SUPFAM" id="SSF51206">
    <property type="entry name" value="cAMP-binding domain-like"/>
    <property type="match status" value="1"/>
</dbReference>
<dbReference type="InterPro" id="IPR000595">
    <property type="entry name" value="cNMP-bd_dom"/>
</dbReference>
<dbReference type="SMART" id="SM00100">
    <property type="entry name" value="cNMP"/>
    <property type="match status" value="1"/>
</dbReference>
<dbReference type="SUPFAM" id="SSF46785">
    <property type="entry name" value="Winged helix' DNA-binding domain"/>
    <property type="match status" value="1"/>
</dbReference>
<keyword evidence="6" id="KW-0675">Receptor</keyword>
<dbReference type="InterPro" id="IPR036388">
    <property type="entry name" value="WH-like_DNA-bd_sf"/>
</dbReference>
<evidence type="ECO:0000256" key="2">
    <source>
        <dbReference type="ARBA" id="ARBA00023125"/>
    </source>
</evidence>
<evidence type="ECO:0000313" key="6">
    <source>
        <dbReference type="EMBL" id="SLN12872.1"/>
    </source>
</evidence>
<dbReference type="PRINTS" id="PR00103">
    <property type="entry name" value="CAMPKINASE"/>
</dbReference>
<evidence type="ECO:0000259" key="5">
    <source>
        <dbReference type="PROSITE" id="PS51063"/>
    </source>
</evidence>
<dbReference type="Gene3D" id="1.10.10.10">
    <property type="entry name" value="Winged helix-like DNA-binding domain superfamily/Winged helix DNA-binding domain"/>
    <property type="match status" value="1"/>
</dbReference>
<dbReference type="Pfam" id="PF13545">
    <property type="entry name" value="HTH_Crp_2"/>
    <property type="match status" value="1"/>
</dbReference>
<dbReference type="PROSITE" id="PS51063">
    <property type="entry name" value="HTH_CRP_2"/>
    <property type="match status" value="1"/>
</dbReference>
<keyword evidence="2" id="KW-0238">DNA-binding</keyword>
<dbReference type="PANTHER" id="PTHR24567:SF68">
    <property type="entry name" value="DNA-BINDING TRANSCRIPTIONAL DUAL REGULATOR CRP"/>
    <property type="match status" value="1"/>
</dbReference>
<dbReference type="Gene3D" id="2.60.120.10">
    <property type="entry name" value="Jelly Rolls"/>
    <property type="match status" value="1"/>
</dbReference>
<dbReference type="GO" id="GO:0003700">
    <property type="term" value="F:DNA-binding transcription factor activity"/>
    <property type="evidence" value="ECO:0007669"/>
    <property type="project" value="TreeGrafter"/>
</dbReference>
<dbReference type="GO" id="GO:0003677">
    <property type="term" value="F:DNA binding"/>
    <property type="evidence" value="ECO:0007669"/>
    <property type="project" value="UniProtKB-KW"/>
</dbReference>
<dbReference type="PROSITE" id="PS50042">
    <property type="entry name" value="CNMP_BINDING_3"/>
    <property type="match status" value="1"/>
</dbReference>
<dbReference type="Proteomes" id="UP000193900">
    <property type="component" value="Unassembled WGS sequence"/>
</dbReference>
<dbReference type="PANTHER" id="PTHR24567">
    <property type="entry name" value="CRP FAMILY TRANSCRIPTIONAL REGULATORY PROTEIN"/>
    <property type="match status" value="1"/>
</dbReference>
<dbReference type="InterPro" id="IPR050397">
    <property type="entry name" value="Env_Response_Regulators"/>
</dbReference>
<dbReference type="InterPro" id="IPR018490">
    <property type="entry name" value="cNMP-bd_dom_sf"/>
</dbReference>
<dbReference type="Pfam" id="PF00027">
    <property type="entry name" value="cNMP_binding"/>
    <property type="match status" value="1"/>
</dbReference>
<accession>A0A1Y5RAJ8</accession>
<feature type="domain" description="HTH crp-type" evidence="5">
    <location>
        <begin position="150"/>
        <end position="224"/>
    </location>
</feature>
<dbReference type="InterPro" id="IPR014710">
    <property type="entry name" value="RmlC-like_jellyroll"/>
</dbReference>
<dbReference type="CDD" id="cd00038">
    <property type="entry name" value="CAP_ED"/>
    <property type="match status" value="1"/>
</dbReference>
<dbReference type="RefSeq" id="WP_234991964.1">
    <property type="nucleotide sequence ID" value="NZ_FWFZ01000001.1"/>
</dbReference>
<protein>
    <submittedName>
        <fullName evidence="6">cAMP receptor protein</fullName>
    </submittedName>
</protein>
<reference evidence="6 7" key="1">
    <citation type="submission" date="2017-03" db="EMBL/GenBank/DDBJ databases">
        <authorList>
            <person name="Afonso C.L."/>
            <person name="Miller P.J."/>
            <person name="Scott M.A."/>
            <person name="Spackman E."/>
            <person name="Goraichik I."/>
            <person name="Dimitrov K.M."/>
            <person name="Suarez D.L."/>
            <person name="Swayne D.E."/>
        </authorList>
    </citation>
    <scope>NUCLEOTIDE SEQUENCE [LARGE SCALE GENOMIC DNA]</scope>
    <source>
        <strain evidence="6 7">CECT 7023</strain>
    </source>
</reference>
<dbReference type="InterPro" id="IPR012318">
    <property type="entry name" value="HTH_CRP"/>
</dbReference>
<dbReference type="GO" id="GO:0005829">
    <property type="term" value="C:cytosol"/>
    <property type="evidence" value="ECO:0007669"/>
    <property type="project" value="TreeGrafter"/>
</dbReference>
<proteinExistence type="predicted"/>
<keyword evidence="3" id="KW-0804">Transcription</keyword>
<evidence type="ECO:0000313" key="7">
    <source>
        <dbReference type="Proteomes" id="UP000193900"/>
    </source>
</evidence>
<dbReference type="InterPro" id="IPR036390">
    <property type="entry name" value="WH_DNA-bd_sf"/>
</dbReference>
<sequence length="232" mass="25138">MENSPESDGPAQRGVLLDSLPEENRADLLELARSVSFDRGQTILTAGEDGDTMVLIETGRVEVSVTSHEGRRSILTQMGPGEVLGDLAVLDGGPRSADAVAAGPVTGRLLTRGQVMGYLERNPTLAIGLIRELCRKLRDASEIHAQQALTDGAQRLALVLVRLFDKWGTPDADGTLVMREFVSQAEIGDFAGLARENVNRQIRLWSREGILASKGRRLSLTDSERLREIAGI</sequence>
<name>A0A1Y5RAJ8_9RHOB</name>
<evidence type="ECO:0000256" key="3">
    <source>
        <dbReference type="ARBA" id="ARBA00023163"/>
    </source>
</evidence>
<dbReference type="EMBL" id="FWFZ01000001">
    <property type="protein sequence ID" value="SLN12872.1"/>
    <property type="molecule type" value="Genomic_DNA"/>
</dbReference>